<reference evidence="1 2" key="1">
    <citation type="submission" date="2018-06" db="EMBL/GenBank/DDBJ databases">
        <authorList>
            <consortium name="Pathogen Informatics"/>
            <person name="Doyle S."/>
        </authorList>
    </citation>
    <scope>NUCLEOTIDE SEQUENCE [LARGE SCALE GENOMIC DNA]</scope>
    <source>
        <strain evidence="1 2">NCTC10465</strain>
    </source>
</reference>
<sequence>MMKNLTPLLKRDSLQIMKSSLKSSLLNITPLKITTAALLAAVSLSACQSTATNLPVLQRANNTLETTGLGKSKNIAKLNALHIATEQCRGKSPIVLTDSYQYNGVLDENMGRAADQAIGMIGSVFGSKKTLARDDDYEYTITFKCP</sequence>
<dbReference type="AlphaFoldDB" id="A0A378QAU4"/>
<proteinExistence type="predicted"/>
<dbReference type="Proteomes" id="UP000255230">
    <property type="component" value="Unassembled WGS sequence"/>
</dbReference>
<dbReference type="EMBL" id="UGPY01000001">
    <property type="protein sequence ID" value="STY97596.1"/>
    <property type="molecule type" value="Genomic_DNA"/>
</dbReference>
<organism evidence="1 2">
    <name type="scientific">Faucicola osloensis</name>
    <name type="common">Moraxella osloensis</name>
    <dbReference type="NCBI Taxonomy" id="34062"/>
    <lineage>
        <taxon>Bacteria</taxon>
        <taxon>Pseudomonadati</taxon>
        <taxon>Pseudomonadota</taxon>
        <taxon>Gammaproteobacteria</taxon>
        <taxon>Moraxellales</taxon>
        <taxon>Moraxellaceae</taxon>
        <taxon>Faucicola</taxon>
    </lineage>
</organism>
<name>A0A378QAU4_FAUOS</name>
<evidence type="ECO:0000313" key="2">
    <source>
        <dbReference type="Proteomes" id="UP000255230"/>
    </source>
</evidence>
<protein>
    <submittedName>
        <fullName evidence="1">Uncharacterized protein</fullName>
    </submittedName>
</protein>
<gene>
    <name evidence="1" type="ORF">NCTC10465_01380</name>
</gene>
<keyword evidence="2" id="KW-1185">Reference proteome</keyword>
<evidence type="ECO:0000313" key="1">
    <source>
        <dbReference type="EMBL" id="STY97596.1"/>
    </source>
</evidence>
<accession>A0A378QAU4</accession>